<evidence type="ECO:0000313" key="2">
    <source>
        <dbReference type="EMBL" id="KAK3803240.1"/>
    </source>
</evidence>
<organism evidence="2 3">
    <name type="scientific">Elysia crispata</name>
    <name type="common">lettuce slug</name>
    <dbReference type="NCBI Taxonomy" id="231223"/>
    <lineage>
        <taxon>Eukaryota</taxon>
        <taxon>Metazoa</taxon>
        <taxon>Spiralia</taxon>
        <taxon>Lophotrochozoa</taxon>
        <taxon>Mollusca</taxon>
        <taxon>Gastropoda</taxon>
        <taxon>Heterobranchia</taxon>
        <taxon>Euthyneura</taxon>
        <taxon>Panpulmonata</taxon>
        <taxon>Sacoglossa</taxon>
        <taxon>Placobranchoidea</taxon>
        <taxon>Plakobranchidae</taxon>
        <taxon>Elysia</taxon>
    </lineage>
</organism>
<evidence type="ECO:0000313" key="3">
    <source>
        <dbReference type="Proteomes" id="UP001283361"/>
    </source>
</evidence>
<keyword evidence="3" id="KW-1185">Reference proteome</keyword>
<accession>A0AAE1BBU2</accession>
<reference evidence="2" key="1">
    <citation type="journal article" date="2023" name="G3 (Bethesda)">
        <title>A reference genome for the long-term kleptoplast-retaining sea slug Elysia crispata morphotype clarki.</title>
        <authorList>
            <person name="Eastman K.E."/>
            <person name="Pendleton A.L."/>
            <person name="Shaikh M.A."/>
            <person name="Suttiyut T."/>
            <person name="Ogas R."/>
            <person name="Tomko P."/>
            <person name="Gavelis G."/>
            <person name="Widhalm J.R."/>
            <person name="Wisecaver J.H."/>
        </authorList>
    </citation>
    <scope>NUCLEOTIDE SEQUENCE</scope>
    <source>
        <strain evidence="2">ECLA1</strain>
    </source>
</reference>
<protein>
    <submittedName>
        <fullName evidence="2">Uncharacterized protein</fullName>
    </submittedName>
</protein>
<sequence>MQLVTISSLTLPGRDQDLSTVTNARARHKQSRTFPDPIEMNCIVSPAHRSQTASRNFQGSSGAQSHGENKSRVPSNKVVCPIPIMTGAIRAADDDRCCFSLATDQTGRVSFTSCQESATITAASRYVCKISEGQVHERLRQIALLSPGGLIKPARLDSVWVDRAGNGMNGR</sequence>
<gene>
    <name evidence="2" type="ORF">RRG08_013823</name>
</gene>
<feature type="compositionally biased region" description="Polar residues" evidence="1">
    <location>
        <begin position="49"/>
        <end position="66"/>
    </location>
</feature>
<dbReference type="Proteomes" id="UP001283361">
    <property type="component" value="Unassembled WGS sequence"/>
</dbReference>
<proteinExistence type="predicted"/>
<name>A0AAE1BBU2_9GAST</name>
<evidence type="ECO:0000256" key="1">
    <source>
        <dbReference type="SAM" id="MobiDB-lite"/>
    </source>
</evidence>
<dbReference type="EMBL" id="JAWDGP010000175">
    <property type="protein sequence ID" value="KAK3803240.1"/>
    <property type="molecule type" value="Genomic_DNA"/>
</dbReference>
<feature type="region of interest" description="Disordered" evidence="1">
    <location>
        <begin position="49"/>
        <end position="75"/>
    </location>
</feature>
<dbReference type="AlphaFoldDB" id="A0AAE1BBU2"/>
<comment type="caution">
    <text evidence="2">The sequence shown here is derived from an EMBL/GenBank/DDBJ whole genome shotgun (WGS) entry which is preliminary data.</text>
</comment>